<accession>A0ABR3A7G4</accession>
<gene>
    <name evidence="3" type="ORF">AAF712_004565</name>
</gene>
<dbReference type="Gene3D" id="2.30.110.10">
    <property type="entry name" value="Electron Transport, Fmn-binding Protein, Chain A"/>
    <property type="match status" value="1"/>
</dbReference>
<feature type="region of interest" description="Disordered" evidence="1">
    <location>
        <begin position="161"/>
        <end position="180"/>
    </location>
</feature>
<evidence type="ECO:0000259" key="2">
    <source>
        <dbReference type="Pfam" id="PF12766"/>
    </source>
</evidence>
<feature type="compositionally biased region" description="Basic and acidic residues" evidence="1">
    <location>
        <begin position="161"/>
        <end position="174"/>
    </location>
</feature>
<keyword evidence="4" id="KW-1185">Reference proteome</keyword>
<evidence type="ECO:0000313" key="3">
    <source>
        <dbReference type="EMBL" id="KAL0068487.1"/>
    </source>
</evidence>
<comment type="caution">
    <text evidence="3">The sequence shown here is derived from an EMBL/GenBank/DDBJ whole genome shotgun (WGS) entry which is preliminary data.</text>
</comment>
<evidence type="ECO:0000256" key="1">
    <source>
        <dbReference type="SAM" id="MobiDB-lite"/>
    </source>
</evidence>
<evidence type="ECO:0000313" key="4">
    <source>
        <dbReference type="Proteomes" id="UP001437256"/>
    </source>
</evidence>
<feature type="domain" description="Pyridoxamine 5'-phosphate oxidase Alr4036 family FMN-binding" evidence="2">
    <location>
        <begin position="13"/>
        <end position="107"/>
    </location>
</feature>
<organism evidence="3 4">
    <name type="scientific">Marasmius tenuissimus</name>
    <dbReference type="NCBI Taxonomy" id="585030"/>
    <lineage>
        <taxon>Eukaryota</taxon>
        <taxon>Fungi</taxon>
        <taxon>Dikarya</taxon>
        <taxon>Basidiomycota</taxon>
        <taxon>Agaricomycotina</taxon>
        <taxon>Agaricomycetes</taxon>
        <taxon>Agaricomycetidae</taxon>
        <taxon>Agaricales</taxon>
        <taxon>Marasmiineae</taxon>
        <taxon>Marasmiaceae</taxon>
        <taxon>Marasmius</taxon>
    </lineage>
</organism>
<dbReference type="PANTHER" id="PTHR28243:SF1">
    <property type="entry name" value="PYRIDOXAMINE 5'-PHOSPHATE OXIDASE ALR4036 FAMILY FMN-BINDING DOMAIN-CONTAINING PROTEIN"/>
    <property type="match status" value="1"/>
</dbReference>
<dbReference type="Proteomes" id="UP001437256">
    <property type="component" value="Unassembled WGS sequence"/>
</dbReference>
<dbReference type="Pfam" id="PF12766">
    <property type="entry name" value="Pyridox_oxase_2"/>
    <property type="match status" value="1"/>
</dbReference>
<reference evidence="3 4" key="1">
    <citation type="submission" date="2024-05" db="EMBL/GenBank/DDBJ databases">
        <title>A draft genome resource for the thread blight pathogen Marasmius tenuissimus strain MS-2.</title>
        <authorList>
            <person name="Yulfo-Soto G.E."/>
            <person name="Baruah I.K."/>
            <person name="Amoako-Attah I."/>
            <person name="Bukari Y."/>
            <person name="Meinhardt L.W."/>
            <person name="Bailey B.A."/>
            <person name="Cohen S.P."/>
        </authorList>
    </citation>
    <scope>NUCLEOTIDE SEQUENCE [LARGE SCALE GENOMIC DNA]</scope>
    <source>
        <strain evidence="3 4">MS-2</strain>
    </source>
</reference>
<proteinExistence type="predicted"/>
<sequence>MSNIANSPNNGPRWKTLISNSLAKFPRAVVFQLASVDDPFPQVRSHIFREFLYPHPTERPEDVLLITSTDIRTPKIDQMSANPHIQIHWYIEGTREQFRISGKAAVIGHQPKSSGSLQEVVDWEAKRMQIFNGLSAHMKASWCRPIPGSVLEGEDEVKWWPKRVDPPGEEKNEDGGEVSEEDKRRNKVFWELAVKRFALIVVKPVEVDYLNMGVVPNRRYRFRGERDSWEEQEIVA</sequence>
<dbReference type="InterPro" id="IPR024624">
    <property type="entry name" value="Pyridox_Oxase_Alr4036_FMN-bd"/>
</dbReference>
<dbReference type="PANTHER" id="PTHR28243">
    <property type="entry name" value="AGL049CP"/>
    <property type="match status" value="1"/>
</dbReference>
<dbReference type="InterPro" id="IPR012349">
    <property type="entry name" value="Split_barrel_FMN-bd"/>
</dbReference>
<protein>
    <recommendedName>
        <fullName evidence="2">Pyridoxamine 5'-phosphate oxidase Alr4036 family FMN-binding domain-containing protein</fullName>
    </recommendedName>
</protein>
<dbReference type="EMBL" id="JBBXMP010000018">
    <property type="protein sequence ID" value="KAL0068487.1"/>
    <property type="molecule type" value="Genomic_DNA"/>
</dbReference>
<name>A0ABR3A7G4_9AGAR</name>
<dbReference type="SUPFAM" id="SSF50475">
    <property type="entry name" value="FMN-binding split barrel"/>
    <property type="match status" value="1"/>
</dbReference>